<comment type="caution">
    <text evidence="2">The sequence shown here is derived from an EMBL/GenBank/DDBJ whole genome shotgun (WGS) entry which is preliminary data.</text>
</comment>
<dbReference type="Pfam" id="PF13413">
    <property type="entry name" value="HTH_25"/>
    <property type="match status" value="1"/>
</dbReference>
<dbReference type="Gene3D" id="2.60.40.10">
    <property type="entry name" value="Immunoglobulins"/>
    <property type="match status" value="1"/>
</dbReference>
<keyword evidence="1" id="KW-1133">Transmembrane helix</keyword>
<dbReference type="GO" id="GO:0003677">
    <property type="term" value="F:DNA binding"/>
    <property type="evidence" value="ECO:0007669"/>
    <property type="project" value="InterPro"/>
</dbReference>
<dbReference type="PANTHER" id="PTHR34475">
    <property type="match status" value="1"/>
</dbReference>
<name>A0A554LLX1_9BACT</name>
<dbReference type="InterPro" id="IPR013783">
    <property type="entry name" value="Ig-like_fold"/>
</dbReference>
<evidence type="ECO:0000313" key="3">
    <source>
        <dbReference type="Proteomes" id="UP000316495"/>
    </source>
</evidence>
<evidence type="ECO:0000256" key="1">
    <source>
        <dbReference type="SAM" id="Phobius"/>
    </source>
</evidence>
<dbReference type="AlphaFoldDB" id="A0A554LLX1"/>
<organism evidence="2 3">
    <name type="scientific">Candidatus Berkelbacteria bacterium Athens1014_28</name>
    <dbReference type="NCBI Taxonomy" id="2017145"/>
    <lineage>
        <taxon>Bacteria</taxon>
        <taxon>Candidatus Berkelbacteria</taxon>
    </lineage>
</organism>
<feature type="transmembrane region" description="Helical" evidence="1">
    <location>
        <begin position="117"/>
        <end position="139"/>
    </location>
</feature>
<keyword evidence="1" id="KW-0812">Transmembrane</keyword>
<keyword evidence="1" id="KW-0472">Membrane</keyword>
<protein>
    <submittedName>
        <fullName evidence="2">Transcriptional regulator, XRE family</fullName>
    </submittedName>
</protein>
<dbReference type="Pfam" id="PF09136">
    <property type="entry name" value="Glucodextran_B"/>
    <property type="match status" value="1"/>
</dbReference>
<proteinExistence type="predicted"/>
<sequence length="231" mass="25917">MVAAGFKLHKIRASRPFGERLRRARKRLGVDLIEAELATKIRAKYLEALENEDFEVLPNDIYVKGFVITYAKYLKLDPEKFFNLFLKQRSAVAYSQPANFLVKKTKTAKSFILSPKILTIFFVAVLSILAISYVTIGVYNFTSVPQLEIFTPVNNSATADEIVNITGKTEESSRLFINKQSVSIGESGNFQLELSLQNGINTIVVTSEGRNNRISSKIIIVERKMKTASGQ</sequence>
<dbReference type="InterPro" id="IPR050400">
    <property type="entry name" value="Bact_Cytoskel_RodZ"/>
</dbReference>
<evidence type="ECO:0000313" key="2">
    <source>
        <dbReference type="EMBL" id="TSC93862.1"/>
    </source>
</evidence>
<accession>A0A554LLX1</accession>
<reference evidence="2 3" key="1">
    <citation type="submission" date="2017-07" db="EMBL/GenBank/DDBJ databases">
        <title>Mechanisms for carbon and nitrogen cycling indicate functional differentiation within the Candidate Phyla Radiation.</title>
        <authorList>
            <person name="Danczak R.E."/>
            <person name="Johnston M.D."/>
            <person name="Kenah C."/>
            <person name="Slattery M."/>
            <person name="Wrighton K.C."/>
            <person name="Wilkins M.J."/>
        </authorList>
    </citation>
    <scope>NUCLEOTIDE SEQUENCE [LARGE SCALE GENOMIC DNA]</scope>
    <source>
        <strain evidence="2">Athens1014_28</strain>
    </source>
</reference>
<dbReference type="Gene3D" id="1.10.260.40">
    <property type="entry name" value="lambda repressor-like DNA-binding domains"/>
    <property type="match status" value="1"/>
</dbReference>
<dbReference type="PANTHER" id="PTHR34475:SF1">
    <property type="entry name" value="CYTOSKELETON PROTEIN RODZ"/>
    <property type="match status" value="1"/>
</dbReference>
<gene>
    <name evidence="2" type="ORF">Athens101428_496</name>
</gene>
<dbReference type="InterPro" id="IPR010982">
    <property type="entry name" value="Lambda_DNA-bd_dom_sf"/>
</dbReference>
<dbReference type="Proteomes" id="UP000316495">
    <property type="component" value="Unassembled WGS sequence"/>
</dbReference>
<dbReference type="EMBL" id="VMGN01000026">
    <property type="protein sequence ID" value="TSC93862.1"/>
    <property type="molecule type" value="Genomic_DNA"/>
</dbReference>